<dbReference type="EMBL" id="JACEZT010000021">
    <property type="protein sequence ID" value="MBA5639938.1"/>
    <property type="molecule type" value="Genomic_DNA"/>
</dbReference>
<dbReference type="AlphaFoldDB" id="A0A7W2EWJ7"/>
<keyword evidence="1" id="KW-0472">Membrane</keyword>
<accession>A0A7W2EWJ7</accession>
<gene>
    <name evidence="2" type="ORF">H3H37_23030</name>
</gene>
<dbReference type="Proteomes" id="UP000534388">
    <property type="component" value="Unassembled WGS sequence"/>
</dbReference>
<protein>
    <submittedName>
        <fullName evidence="2">Flp family type IVb pilin</fullName>
    </submittedName>
</protein>
<evidence type="ECO:0000313" key="3">
    <source>
        <dbReference type="Proteomes" id="UP000534388"/>
    </source>
</evidence>
<keyword evidence="1" id="KW-0812">Transmembrane</keyword>
<comment type="caution">
    <text evidence="2">The sequence shown here is derived from an EMBL/GenBank/DDBJ whole genome shotgun (WGS) entry which is preliminary data.</text>
</comment>
<organism evidence="2 3">
    <name type="scientific">Rugamonas brunnea</name>
    <dbReference type="NCBI Taxonomy" id="2758569"/>
    <lineage>
        <taxon>Bacteria</taxon>
        <taxon>Pseudomonadati</taxon>
        <taxon>Pseudomonadota</taxon>
        <taxon>Betaproteobacteria</taxon>
        <taxon>Burkholderiales</taxon>
        <taxon>Oxalobacteraceae</taxon>
        <taxon>Telluria group</taxon>
        <taxon>Rugamonas</taxon>
    </lineage>
</organism>
<dbReference type="InterPro" id="IPR007047">
    <property type="entry name" value="Flp_Fap"/>
</dbReference>
<name>A0A7W2EWJ7_9BURK</name>
<keyword evidence="1" id="KW-1133">Transmembrane helix</keyword>
<feature type="transmembrane region" description="Helical" evidence="1">
    <location>
        <begin position="20"/>
        <end position="40"/>
    </location>
</feature>
<keyword evidence="3" id="KW-1185">Reference proteome</keyword>
<sequence length="58" mass="6337">MKNWVWGFHRDRSAVTAIEYALLAALIAVVIVGAVAGAGSQLQQLYEHVKDQVVLAMQ</sequence>
<evidence type="ECO:0000256" key="1">
    <source>
        <dbReference type="SAM" id="Phobius"/>
    </source>
</evidence>
<dbReference type="RefSeq" id="WP_182166895.1">
    <property type="nucleotide sequence ID" value="NZ_JACEZT010000021.1"/>
</dbReference>
<proteinExistence type="predicted"/>
<evidence type="ECO:0000313" key="2">
    <source>
        <dbReference type="EMBL" id="MBA5639938.1"/>
    </source>
</evidence>
<reference evidence="2 3" key="1">
    <citation type="submission" date="2020-07" db="EMBL/GenBank/DDBJ databases">
        <title>Novel species isolated from subtropical streams in China.</title>
        <authorList>
            <person name="Lu H."/>
        </authorList>
    </citation>
    <scope>NUCLEOTIDE SEQUENCE [LARGE SCALE GENOMIC DNA]</scope>
    <source>
        <strain evidence="2 3">LX20W</strain>
    </source>
</reference>
<dbReference type="Pfam" id="PF04964">
    <property type="entry name" value="Flp_Fap"/>
    <property type="match status" value="1"/>
</dbReference>